<dbReference type="EMBL" id="VSSQ01090994">
    <property type="protein sequence ID" value="MPN36711.1"/>
    <property type="molecule type" value="Genomic_DNA"/>
</dbReference>
<gene>
    <name evidence="1" type="ORF">SDC9_184221</name>
</gene>
<comment type="caution">
    <text evidence="1">The sequence shown here is derived from an EMBL/GenBank/DDBJ whole genome shotgun (WGS) entry which is preliminary data.</text>
</comment>
<proteinExistence type="predicted"/>
<protein>
    <submittedName>
        <fullName evidence="1">Uncharacterized protein</fullName>
    </submittedName>
</protein>
<sequence>MAGDDVGVRVADSDIGLFEILVGEPGGPHEAAMRRAFRPRFHDIAAHDLSPDKVHFPVNCDATS</sequence>
<name>A0A645HCF9_9ZZZZ</name>
<organism evidence="1">
    <name type="scientific">bioreactor metagenome</name>
    <dbReference type="NCBI Taxonomy" id="1076179"/>
    <lineage>
        <taxon>unclassified sequences</taxon>
        <taxon>metagenomes</taxon>
        <taxon>ecological metagenomes</taxon>
    </lineage>
</organism>
<dbReference type="AlphaFoldDB" id="A0A645HCF9"/>
<accession>A0A645HCF9</accession>
<reference evidence="1" key="1">
    <citation type="submission" date="2019-08" db="EMBL/GenBank/DDBJ databases">
        <authorList>
            <person name="Kucharzyk K."/>
            <person name="Murdoch R.W."/>
            <person name="Higgins S."/>
            <person name="Loffler F."/>
        </authorList>
    </citation>
    <scope>NUCLEOTIDE SEQUENCE</scope>
</reference>
<evidence type="ECO:0000313" key="1">
    <source>
        <dbReference type="EMBL" id="MPN36711.1"/>
    </source>
</evidence>